<evidence type="ECO:0000313" key="2">
    <source>
        <dbReference type="EMBL" id="CAF4004420.1"/>
    </source>
</evidence>
<name>A0A814D4Y1_9BILA</name>
<sequence>MSWWFNKVNDGNRKRFITDSCTSHINVDLKKRIRDKGICLYVFSAFKNQYYECAEEFLELNGARSKLKLTSPQKRILCTRLTSSTWARTFKLIDFQATFRSLGFTWTDGSIIPLNDIK</sequence>
<protein>
    <recommendedName>
        <fullName evidence="4">DDE-1 domain-containing protein</fullName>
    </recommendedName>
</protein>
<evidence type="ECO:0008006" key="4">
    <source>
        <dbReference type="Google" id="ProtNLM"/>
    </source>
</evidence>
<proteinExistence type="predicted"/>
<reference evidence="1" key="1">
    <citation type="submission" date="2021-02" db="EMBL/GenBank/DDBJ databases">
        <authorList>
            <person name="Nowell W R."/>
        </authorList>
    </citation>
    <scope>NUCLEOTIDE SEQUENCE</scope>
</reference>
<gene>
    <name evidence="1" type="ORF">JYZ213_LOCUS13152</name>
    <name evidence="2" type="ORF">OXD698_LOCUS29718</name>
</gene>
<dbReference type="Proteomes" id="UP000663844">
    <property type="component" value="Unassembled WGS sequence"/>
</dbReference>
<accession>A0A814D4Y1</accession>
<evidence type="ECO:0000313" key="1">
    <source>
        <dbReference type="EMBL" id="CAF0948451.1"/>
    </source>
</evidence>
<dbReference type="AlphaFoldDB" id="A0A814D4Y1"/>
<dbReference type="EMBL" id="CAJOAZ010003387">
    <property type="protein sequence ID" value="CAF4004420.1"/>
    <property type="molecule type" value="Genomic_DNA"/>
</dbReference>
<comment type="caution">
    <text evidence="1">The sequence shown here is derived from an EMBL/GenBank/DDBJ whole genome shotgun (WGS) entry which is preliminary data.</text>
</comment>
<dbReference type="Proteomes" id="UP000663845">
    <property type="component" value="Unassembled WGS sequence"/>
</dbReference>
<evidence type="ECO:0000313" key="3">
    <source>
        <dbReference type="Proteomes" id="UP000663845"/>
    </source>
</evidence>
<dbReference type="EMBL" id="CAJNOG010000104">
    <property type="protein sequence ID" value="CAF0948451.1"/>
    <property type="molecule type" value="Genomic_DNA"/>
</dbReference>
<organism evidence="1 3">
    <name type="scientific">Adineta steineri</name>
    <dbReference type="NCBI Taxonomy" id="433720"/>
    <lineage>
        <taxon>Eukaryota</taxon>
        <taxon>Metazoa</taxon>
        <taxon>Spiralia</taxon>
        <taxon>Gnathifera</taxon>
        <taxon>Rotifera</taxon>
        <taxon>Eurotatoria</taxon>
        <taxon>Bdelloidea</taxon>
        <taxon>Adinetida</taxon>
        <taxon>Adinetidae</taxon>
        <taxon>Adineta</taxon>
    </lineage>
</organism>